<dbReference type="SMART" id="SM00473">
    <property type="entry name" value="PAN_AP"/>
    <property type="match status" value="5"/>
</dbReference>
<feature type="domain" description="ZP" evidence="2">
    <location>
        <begin position="945"/>
        <end position="1045"/>
    </location>
</feature>
<sequence length="1045" mass="116343">MLLSLIDGLSNASTTRHRLNPLKAPESKDDSLSLLNCPKGSRVTFVRTMGYKTIDTILDRLQLISNYSWTQFGYNLEQNYHWNYHRKICLPSLDSSTPISSNSSSSSSLSSPFSSCTVKWFFEKVPNSQLHGVNEKLLNSIKSEDDCLSACFNERQFICRSVRFDHVRSICALSRHDRRTSQESFRKNINSNHHSVSYFENQCVQEPPRCTFRRLDDYQLSESQIMLNLTGLTLEDCEKSCLSEQSFICRSFIHYHHLLGVCLLSPEDSLSLGENGIKDIKSLTLSSPLSPSTDGFPMNLYEKASCIDVNIKCEANEMIAIIKTSGPFKGRLFTLTHPQECYNIGTEEPDDTIALSIPLHGGQCGTQNLRNGTFVNSLIVQRHPLILRETDRRIDVVCDYQQITRKLRSGKQVSEGDAIAMTQVVTGLASTPPVRLRVVNSTGNEVKDVELGDPLYLKVEMLDESVFGIFGSELVAKSGEGSESVVLIDDQGCPVEPNVFPGLAKADRTSKALVAPFQAFRFATDPSVKFQMTVSFCLDTCPPVSCGGDKLNETTSNANAYEIVGRTGRSDESFGKRRRRRSDFSDVDRVYGSSDNAAKSDKEAQSGDILTDITMETTFFIVNNLKADSSLNESTKLKHIRSLKHQTDVNSKRDIQILACNSSEVHFELLSGSMLAANAYKITRDLDPGVCLKLCLQDSSCLSVNIDYKKGTCSFNGQNLRTSGIDRNLRSSPFFNYFEKVCLIRSSAASTPLTNSTITPHSVSCSNKDWSFERIRGKELIGLPFEKIVVEASTREQCELACLDYQPFTCLSAEFNYQMNECRLSPYNRFSSLNKQVRLEPSTSLVDYLENNCAQGPRAFCSWKSSKQNRLILSDKTIITANATTCQDECLNSQNFICRSFTFDSVSLTCSLSHHTRRSVPGAALLKTPSSIVYEISTCFDVSIDCGPDMMKAKVTSSTLFQGKLYARERPTSCFVDIANSMDFTLPIQLKGDDCATQEESEGTFINTLIIQSNDHVITSVDKAIGVRCSYDVGNITGETVLNIE</sequence>
<dbReference type="PROSITE" id="PS51034">
    <property type="entry name" value="ZP_2"/>
    <property type="match status" value="2"/>
</dbReference>
<organism evidence="3 4">
    <name type="scientific">Tetranychus urticae</name>
    <name type="common">Two-spotted spider mite</name>
    <dbReference type="NCBI Taxonomy" id="32264"/>
    <lineage>
        <taxon>Eukaryota</taxon>
        <taxon>Metazoa</taxon>
        <taxon>Ecdysozoa</taxon>
        <taxon>Arthropoda</taxon>
        <taxon>Chelicerata</taxon>
        <taxon>Arachnida</taxon>
        <taxon>Acari</taxon>
        <taxon>Acariformes</taxon>
        <taxon>Trombidiformes</taxon>
        <taxon>Prostigmata</taxon>
        <taxon>Eleutherengona</taxon>
        <taxon>Raphignathae</taxon>
        <taxon>Tetranychoidea</taxon>
        <taxon>Tetranychidae</taxon>
        <taxon>Tetranychus</taxon>
    </lineage>
</organism>
<dbReference type="InterPro" id="IPR003609">
    <property type="entry name" value="Pan_app"/>
</dbReference>
<dbReference type="Gene3D" id="3.50.4.10">
    <property type="entry name" value="Hepatocyte Growth Factor"/>
    <property type="match status" value="5"/>
</dbReference>
<dbReference type="HOGENOM" id="CLU_291934_0_0_1"/>
<dbReference type="Pfam" id="PF00024">
    <property type="entry name" value="PAN_1"/>
    <property type="match status" value="5"/>
</dbReference>
<name>T1K7E7_TETUR</name>
<dbReference type="GO" id="GO:0009653">
    <property type="term" value="P:anatomical structure morphogenesis"/>
    <property type="evidence" value="ECO:0007669"/>
    <property type="project" value="TreeGrafter"/>
</dbReference>
<dbReference type="PANTHER" id="PTHR47327">
    <property type="entry name" value="FI18240P1-RELATED"/>
    <property type="match status" value="1"/>
</dbReference>
<feature type="domain" description="Apple" evidence="1">
    <location>
        <begin position="853"/>
        <end position="939"/>
    </location>
</feature>
<dbReference type="EnsemblMetazoa" id="tetur06g03960.1">
    <property type="protein sequence ID" value="tetur06g03960.1"/>
    <property type="gene ID" value="tetur06g03960"/>
</dbReference>
<dbReference type="Pfam" id="PF25057">
    <property type="entry name" value="CUT_N"/>
    <property type="match status" value="1"/>
</dbReference>
<dbReference type="InterPro" id="IPR056953">
    <property type="entry name" value="CUT_N"/>
</dbReference>
<dbReference type="EMBL" id="CAEY01001803">
    <property type="status" value="NOT_ANNOTATED_CDS"/>
    <property type="molecule type" value="Genomic_DNA"/>
</dbReference>
<dbReference type="STRING" id="32264.T1K7E7"/>
<dbReference type="PROSITE" id="PS50948">
    <property type="entry name" value="PAN"/>
    <property type="match status" value="5"/>
</dbReference>
<accession>T1K7E7</accession>
<dbReference type="CDD" id="cd01099">
    <property type="entry name" value="PAN_AP_HGF"/>
    <property type="match status" value="4"/>
</dbReference>
<evidence type="ECO:0000259" key="1">
    <source>
        <dbReference type="PROSITE" id="PS50948"/>
    </source>
</evidence>
<dbReference type="SMART" id="SM00241">
    <property type="entry name" value="ZP"/>
    <property type="match status" value="1"/>
</dbReference>
<dbReference type="SUPFAM" id="SSF57414">
    <property type="entry name" value="Hairpin loop containing domain-like"/>
    <property type="match status" value="5"/>
</dbReference>
<reference evidence="3" key="2">
    <citation type="submission" date="2015-06" db="UniProtKB">
        <authorList>
            <consortium name="EnsemblMetazoa"/>
        </authorList>
    </citation>
    <scope>IDENTIFICATION</scope>
</reference>
<feature type="domain" description="Apple" evidence="1">
    <location>
        <begin position="210"/>
        <end position="290"/>
    </location>
</feature>
<reference evidence="4" key="1">
    <citation type="submission" date="2011-08" db="EMBL/GenBank/DDBJ databases">
        <authorList>
            <person name="Rombauts S."/>
        </authorList>
    </citation>
    <scope>NUCLEOTIDE SEQUENCE</scope>
    <source>
        <strain evidence="4">London</strain>
    </source>
</reference>
<evidence type="ECO:0008006" key="5">
    <source>
        <dbReference type="Google" id="ProtNLM"/>
    </source>
</evidence>
<dbReference type="AlphaFoldDB" id="T1K7E7"/>
<proteinExistence type="predicted"/>
<dbReference type="InterPro" id="IPR052774">
    <property type="entry name" value="Celegans_DevNeuronal_Protein"/>
</dbReference>
<evidence type="ECO:0000313" key="4">
    <source>
        <dbReference type="Proteomes" id="UP000015104"/>
    </source>
</evidence>
<dbReference type="Proteomes" id="UP000015104">
    <property type="component" value="Unassembled WGS sequence"/>
</dbReference>
<dbReference type="eggNOG" id="ENOG502QWF2">
    <property type="taxonomic scope" value="Eukaryota"/>
</dbReference>
<feature type="domain" description="Apple" evidence="1">
    <location>
        <begin position="660"/>
        <end position="742"/>
    </location>
</feature>
<feature type="domain" description="Apple" evidence="1">
    <location>
        <begin position="116"/>
        <end position="203"/>
    </location>
</feature>
<protein>
    <recommendedName>
        <fullName evidence="5">ZP domain-containing protein</fullName>
    </recommendedName>
</protein>
<evidence type="ECO:0000313" key="3">
    <source>
        <dbReference type="EnsemblMetazoa" id="tetur06g03960.1"/>
    </source>
</evidence>
<feature type="domain" description="ZP" evidence="2">
    <location>
        <begin position="312"/>
        <end position="553"/>
    </location>
</feature>
<dbReference type="InterPro" id="IPR001507">
    <property type="entry name" value="ZP_dom"/>
</dbReference>
<feature type="domain" description="Apple" evidence="1">
    <location>
        <begin position="765"/>
        <end position="850"/>
    </location>
</feature>
<dbReference type="PANTHER" id="PTHR47327:SF7">
    <property type="entry name" value="GH08941P"/>
    <property type="match status" value="1"/>
</dbReference>
<evidence type="ECO:0000259" key="2">
    <source>
        <dbReference type="PROSITE" id="PS51034"/>
    </source>
</evidence>
<keyword evidence="4" id="KW-1185">Reference proteome</keyword>